<evidence type="ECO:0000256" key="5">
    <source>
        <dbReference type="ARBA" id="ARBA00022989"/>
    </source>
</evidence>
<feature type="transmembrane region" description="Helical" evidence="7">
    <location>
        <begin position="265"/>
        <end position="285"/>
    </location>
</feature>
<keyword evidence="2" id="KW-0813">Transport</keyword>
<feature type="transmembrane region" description="Helical" evidence="7">
    <location>
        <begin position="378"/>
        <end position="400"/>
    </location>
</feature>
<evidence type="ECO:0000313" key="9">
    <source>
        <dbReference type="Proteomes" id="UP000620156"/>
    </source>
</evidence>
<dbReference type="RefSeq" id="WP_189220189.1">
    <property type="nucleotide sequence ID" value="NZ_BMQK01000021.1"/>
</dbReference>
<dbReference type="InterPro" id="IPR036259">
    <property type="entry name" value="MFS_trans_sf"/>
</dbReference>
<evidence type="ECO:0008006" key="10">
    <source>
        <dbReference type="Google" id="ProtNLM"/>
    </source>
</evidence>
<dbReference type="EMBL" id="BMQK01000021">
    <property type="protein sequence ID" value="GGQ83938.1"/>
    <property type="molecule type" value="Genomic_DNA"/>
</dbReference>
<reference evidence="8" key="2">
    <citation type="submission" date="2020-09" db="EMBL/GenBank/DDBJ databases">
        <authorList>
            <person name="Sun Q."/>
            <person name="Ohkuma M."/>
        </authorList>
    </citation>
    <scope>NUCLEOTIDE SEQUENCE</scope>
    <source>
        <strain evidence="8">JCM 3131</strain>
    </source>
</reference>
<protein>
    <recommendedName>
        <fullName evidence="10">MFS transporter</fullName>
    </recommendedName>
</protein>
<accession>A0A918BRS6</accession>
<feature type="transmembrane region" description="Helical" evidence="7">
    <location>
        <begin position="26"/>
        <end position="49"/>
    </location>
</feature>
<reference evidence="8" key="1">
    <citation type="journal article" date="2014" name="Int. J. Syst. Evol. Microbiol.">
        <title>Complete genome sequence of Corynebacterium casei LMG S-19264T (=DSM 44701T), isolated from a smear-ripened cheese.</title>
        <authorList>
            <consortium name="US DOE Joint Genome Institute (JGI-PGF)"/>
            <person name="Walter F."/>
            <person name="Albersmeier A."/>
            <person name="Kalinowski J."/>
            <person name="Ruckert C."/>
        </authorList>
    </citation>
    <scope>NUCLEOTIDE SEQUENCE</scope>
    <source>
        <strain evidence="8">JCM 3131</strain>
    </source>
</reference>
<dbReference type="PANTHER" id="PTHR23513:SF11">
    <property type="entry name" value="STAPHYLOFERRIN A TRANSPORTER"/>
    <property type="match status" value="1"/>
</dbReference>
<evidence type="ECO:0000256" key="1">
    <source>
        <dbReference type="ARBA" id="ARBA00004651"/>
    </source>
</evidence>
<keyword evidence="3" id="KW-1003">Cell membrane</keyword>
<evidence type="ECO:0000256" key="3">
    <source>
        <dbReference type="ARBA" id="ARBA00022475"/>
    </source>
</evidence>
<dbReference type="GO" id="GO:0005886">
    <property type="term" value="C:plasma membrane"/>
    <property type="evidence" value="ECO:0007669"/>
    <property type="project" value="UniProtKB-SubCell"/>
</dbReference>
<dbReference type="InterPro" id="IPR010290">
    <property type="entry name" value="TM_effector"/>
</dbReference>
<evidence type="ECO:0000256" key="2">
    <source>
        <dbReference type="ARBA" id="ARBA00022448"/>
    </source>
</evidence>
<evidence type="ECO:0000313" key="8">
    <source>
        <dbReference type="EMBL" id="GGQ83938.1"/>
    </source>
</evidence>
<evidence type="ECO:0000256" key="7">
    <source>
        <dbReference type="SAM" id="Phobius"/>
    </source>
</evidence>
<dbReference type="CDD" id="cd06173">
    <property type="entry name" value="MFS_MefA_like"/>
    <property type="match status" value="1"/>
</dbReference>
<sequence length="410" mass="42675">MRLRTRHREDTTGVGRLWHNRDFTRLWIGQSLSFFGGGLYDVAVAWSVFATTRSSAATGIVVAATTAAQFLCALPSGYLSDRLSRRRMLIISDLVAGAAALAVGLVVLGGSLTLGPVVVLSLVLGACRALGTIAHMPLLAQTAQGNLKSANFLHSATYNTIRIASVALGGLLLTVTEAHWLILANALSFFVAAVVTQRIGRQPAGGRNAPSGTVWQAVREGLRVLLGERSARLIVLNSALTKAVYSAAVAVTLPRLMAESAGTAGGLGLAMGLQSLGVVAGSWLVRRMAGAELGLVHFRRLVTVGATAVLALAWSSGPLLLLCTFIAGCGLAFEMVEQTCLQQIIPPGALGRVLSLDMFAGLLCYSLGSFLLGGLVDVSGAATVLTCCTAAQFALVLALWHGTRRQAGTT</sequence>
<comment type="subcellular location">
    <subcellularLocation>
        <location evidence="1">Cell membrane</location>
        <topology evidence="1">Multi-pass membrane protein</topology>
    </subcellularLocation>
</comment>
<dbReference type="PANTHER" id="PTHR23513">
    <property type="entry name" value="INTEGRAL MEMBRANE EFFLUX PROTEIN-RELATED"/>
    <property type="match status" value="1"/>
</dbReference>
<feature type="transmembrane region" description="Helical" evidence="7">
    <location>
        <begin position="152"/>
        <end position="172"/>
    </location>
</feature>
<keyword evidence="9" id="KW-1185">Reference proteome</keyword>
<gene>
    <name evidence="8" type="ORF">GCM10010145_61950</name>
</gene>
<dbReference type="AlphaFoldDB" id="A0A918BRS6"/>
<dbReference type="Proteomes" id="UP000620156">
    <property type="component" value="Unassembled WGS sequence"/>
</dbReference>
<organism evidence="8 9">
    <name type="scientific">Streptomyces ruber</name>
    <dbReference type="NCBI Taxonomy" id="83378"/>
    <lineage>
        <taxon>Bacteria</taxon>
        <taxon>Bacillati</taxon>
        <taxon>Actinomycetota</taxon>
        <taxon>Actinomycetes</taxon>
        <taxon>Kitasatosporales</taxon>
        <taxon>Streptomycetaceae</taxon>
        <taxon>Streptomyces</taxon>
    </lineage>
</organism>
<feature type="transmembrane region" description="Helical" evidence="7">
    <location>
        <begin position="118"/>
        <end position="140"/>
    </location>
</feature>
<dbReference type="Pfam" id="PF05977">
    <property type="entry name" value="MFS_3"/>
    <property type="match status" value="1"/>
</dbReference>
<evidence type="ECO:0000256" key="4">
    <source>
        <dbReference type="ARBA" id="ARBA00022692"/>
    </source>
</evidence>
<keyword evidence="5 7" id="KW-1133">Transmembrane helix</keyword>
<keyword evidence="6 7" id="KW-0472">Membrane</keyword>
<proteinExistence type="predicted"/>
<dbReference type="SUPFAM" id="SSF103473">
    <property type="entry name" value="MFS general substrate transporter"/>
    <property type="match status" value="1"/>
</dbReference>
<comment type="caution">
    <text evidence="8">The sequence shown here is derived from an EMBL/GenBank/DDBJ whole genome shotgun (WGS) entry which is preliminary data.</text>
</comment>
<dbReference type="Gene3D" id="1.20.1250.20">
    <property type="entry name" value="MFS general substrate transporter like domains"/>
    <property type="match status" value="1"/>
</dbReference>
<feature type="transmembrane region" description="Helical" evidence="7">
    <location>
        <begin position="55"/>
        <end position="78"/>
    </location>
</feature>
<feature type="transmembrane region" description="Helical" evidence="7">
    <location>
        <begin position="90"/>
        <end position="112"/>
    </location>
</feature>
<evidence type="ECO:0000256" key="6">
    <source>
        <dbReference type="ARBA" id="ARBA00023136"/>
    </source>
</evidence>
<keyword evidence="4 7" id="KW-0812">Transmembrane</keyword>
<name>A0A918BRS6_9ACTN</name>